<evidence type="ECO:0000256" key="1">
    <source>
        <dbReference type="ARBA" id="ARBA00023157"/>
    </source>
</evidence>
<name>A0A9D3M314_ANGAN</name>
<evidence type="ECO:0000313" key="4">
    <source>
        <dbReference type="Proteomes" id="UP001044222"/>
    </source>
</evidence>
<dbReference type="SMART" id="SM00241">
    <property type="entry name" value="ZP"/>
    <property type="match status" value="1"/>
</dbReference>
<dbReference type="PANTHER" id="PTHR11576">
    <property type="entry name" value="ZONA PELLUCIDA SPERM-BINDING PROTEIN 3"/>
    <property type="match status" value="1"/>
</dbReference>
<reference evidence="3" key="1">
    <citation type="submission" date="2021-01" db="EMBL/GenBank/DDBJ databases">
        <title>A chromosome-scale assembly of European eel, Anguilla anguilla.</title>
        <authorList>
            <person name="Henkel C."/>
            <person name="Jong-Raadsen S.A."/>
            <person name="Dufour S."/>
            <person name="Weltzien F.-A."/>
            <person name="Palstra A.P."/>
            <person name="Pelster B."/>
            <person name="Spaink H.P."/>
            <person name="Van Den Thillart G.E."/>
            <person name="Jansen H."/>
            <person name="Zahm M."/>
            <person name="Klopp C."/>
            <person name="Cedric C."/>
            <person name="Louis A."/>
            <person name="Berthelot C."/>
            <person name="Parey E."/>
            <person name="Roest Crollius H."/>
            <person name="Montfort J."/>
            <person name="Robinson-Rechavi M."/>
            <person name="Bucao C."/>
            <person name="Bouchez O."/>
            <person name="Gislard M."/>
            <person name="Lluch J."/>
            <person name="Milhes M."/>
            <person name="Lampietro C."/>
            <person name="Lopez Roques C."/>
            <person name="Donnadieu C."/>
            <person name="Braasch I."/>
            <person name="Desvignes T."/>
            <person name="Postlethwait J."/>
            <person name="Bobe J."/>
            <person name="Guiguen Y."/>
            <person name="Dirks R."/>
        </authorList>
    </citation>
    <scope>NUCLEOTIDE SEQUENCE</scope>
    <source>
        <strain evidence="3">Tag_6206</strain>
        <tissue evidence="3">Liver</tissue>
    </source>
</reference>
<keyword evidence="1" id="KW-1015">Disulfide bond</keyword>
<feature type="domain" description="ZP" evidence="2">
    <location>
        <begin position="68"/>
        <end position="312"/>
    </location>
</feature>
<dbReference type="InterPro" id="IPR055356">
    <property type="entry name" value="ZP-N"/>
</dbReference>
<dbReference type="Gene3D" id="2.60.40.3210">
    <property type="entry name" value="Zona pellucida, ZP-N domain"/>
    <property type="match status" value="1"/>
</dbReference>
<accession>A0A9D3M314</accession>
<dbReference type="GO" id="GO:0035803">
    <property type="term" value="P:egg coat formation"/>
    <property type="evidence" value="ECO:0007669"/>
    <property type="project" value="TreeGrafter"/>
</dbReference>
<dbReference type="GO" id="GO:2000344">
    <property type="term" value="P:positive regulation of acrosome reaction"/>
    <property type="evidence" value="ECO:0007669"/>
    <property type="project" value="TreeGrafter"/>
</dbReference>
<comment type="caution">
    <text evidence="3">The sequence shown here is derived from an EMBL/GenBank/DDBJ whole genome shotgun (WGS) entry which is preliminary data.</text>
</comment>
<dbReference type="InterPro" id="IPR055355">
    <property type="entry name" value="ZP-C"/>
</dbReference>
<dbReference type="InterPro" id="IPR042235">
    <property type="entry name" value="ZP-C_dom"/>
</dbReference>
<protein>
    <recommendedName>
        <fullName evidence="2">ZP domain-containing protein</fullName>
    </recommendedName>
</protein>
<proteinExistence type="predicted"/>
<dbReference type="Pfam" id="PF00100">
    <property type="entry name" value="Zona_pellucida"/>
    <property type="match status" value="1"/>
</dbReference>
<dbReference type="AlphaFoldDB" id="A0A9D3M314"/>
<dbReference type="GO" id="GO:0007339">
    <property type="term" value="P:binding of sperm to zona pellucida"/>
    <property type="evidence" value="ECO:0007669"/>
    <property type="project" value="TreeGrafter"/>
</dbReference>
<dbReference type="Pfam" id="PF23344">
    <property type="entry name" value="ZP-N"/>
    <property type="match status" value="1"/>
</dbReference>
<dbReference type="EMBL" id="JAFIRN010000009">
    <property type="protein sequence ID" value="KAG5841624.1"/>
    <property type="molecule type" value="Genomic_DNA"/>
</dbReference>
<dbReference type="GO" id="GO:0032190">
    <property type="term" value="F:acrosin binding"/>
    <property type="evidence" value="ECO:0007669"/>
    <property type="project" value="TreeGrafter"/>
</dbReference>
<evidence type="ECO:0000259" key="2">
    <source>
        <dbReference type="PROSITE" id="PS51034"/>
    </source>
</evidence>
<dbReference type="GO" id="GO:0031012">
    <property type="term" value="C:extracellular matrix"/>
    <property type="evidence" value="ECO:0007669"/>
    <property type="project" value="TreeGrafter"/>
</dbReference>
<dbReference type="InterPro" id="IPR001507">
    <property type="entry name" value="ZP_dom"/>
</dbReference>
<organism evidence="3 4">
    <name type="scientific">Anguilla anguilla</name>
    <name type="common">European freshwater eel</name>
    <name type="synonym">Muraena anguilla</name>
    <dbReference type="NCBI Taxonomy" id="7936"/>
    <lineage>
        <taxon>Eukaryota</taxon>
        <taxon>Metazoa</taxon>
        <taxon>Chordata</taxon>
        <taxon>Craniata</taxon>
        <taxon>Vertebrata</taxon>
        <taxon>Euteleostomi</taxon>
        <taxon>Actinopterygii</taxon>
        <taxon>Neopterygii</taxon>
        <taxon>Teleostei</taxon>
        <taxon>Anguilliformes</taxon>
        <taxon>Anguillidae</taxon>
        <taxon>Anguilla</taxon>
    </lineage>
</organism>
<keyword evidence="4" id="KW-1185">Reference proteome</keyword>
<evidence type="ECO:0000313" key="3">
    <source>
        <dbReference type="EMBL" id="KAG5841624.1"/>
    </source>
</evidence>
<dbReference type="PROSITE" id="PS51034">
    <property type="entry name" value="ZP_2"/>
    <property type="match status" value="1"/>
</dbReference>
<dbReference type="Gene3D" id="2.60.40.4100">
    <property type="entry name" value="Zona pellucida, ZP-C domain"/>
    <property type="match status" value="1"/>
</dbReference>
<dbReference type="FunFam" id="2.60.40.4100:FF:000002">
    <property type="entry name" value="Zona pellucida sperm-binding protein 3"/>
    <property type="match status" value="1"/>
</dbReference>
<dbReference type="PANTHER" id="PTHR11576:SF3">
    <property type="entry name" value="SI:CH211-14A17.6-RELATED"/>
    <property type="match status" value="1"/>
</dbReference>
<gene>
    <name evidence="3" type="ORF">ANANG_G00168610</name>
</gene>
<dbReference type="Proteomes" id="UP001044222">
    <property type="component" value="Chromosome 9"/>
</dbReference>
<sequence length="379" mass="42486">MLASLQCFPDYFRSIFTWWRNWDGFLGAGLSTQAYRRCLHYQMTPVQIGVVLLVVASYAFVHAEVSVECSWNDTVIVKWTERQRKTGSPDPYILLGNCLPTTTADGTGGEMETVFSTQLDDCRFRRMITEDQVIYSNELSYWDGATPTSYPVTCVYPRPQDWGPPLYTPTWLLLESGDLRFHMALMNGDFSGPAQSSTFYLGSLIPIWAAVDQQAHLPLLLLLDECVAATTPGPDPPGPVYPIIANGGCLMDSKIGRSMFRPRVKTSELELHVQAFKFSLGANIYIHCRLSVWDPESLDEGKKACFYCKDEKRWVLLDDRSQNSLCSCCDSHCGYRKTRGLRSGFHGLTHNAILGPLVIQDARETSLNASVKSLRTAGF</sequence>